<name>A0ABV5LQN3_9ACTN</name>
<organism evidence="2 3">
    <name type="scientific">Kineococcus gynurae</name>
    <dbReference type="NCBI Taxonomy" id="452979"/>
    <lineage>
        <taxon>Bacteria</taxon>
        <taxon>Bacillati</taxon>
        <taxon>Actinomycetota</taxon>
        <taxon>Actinomycetes</taxon>
        <taxon>Kineosporiales</taxon>
        <taxon>Kineosporiaceae</taxon>
        <taxon>Kineococcus</taxon>
    </lineage>
</organism>
<dbReference type="Proteomes" id="UP001589748">
    <property type="component" value="Unassembled WGS sequence"/>
</dbReference>
<evidence type="ECO:0000313" key="2">
    <source>
        <dbReference type="EMBL" id="MFB9376395.1"/>
    </source>
</evidence>
<evidence type="ECO:0000256" key="1">
    <source>
        <dbReference type="SAM" id="Phobius"/>
    </source>
</evidence>
<comment type="caution">
    <text evidence="2">The sequence shown here is derived from an EMBL/GenBank/DDBJ whole genome shotgun (WGS) entry which is preliminary data.</text>
</comment>
<keyword evidence="1" id="KW-1133">Transmembrane helix</keyword>
<keyword evidence="1" id="KW-0812">Transmembrane</keyword>
<dbReference type="EMBL" id="JBHMDM010000003">
    <property type="protein sequence ID" value="MFB9376395.1"/>
    <property type="molecule type" value="Genomic_DNA"/>
</dbReference>
<feature type="transmembrane region" description="Helical" evidence="1">
    <location>
        <begin position="12"/>
        <end position="34"/>
    </location>
</feature>
<protein>
    <submittedName>
        <fullName evidence="2">Uncharacterized protein</fullName>
    </submittedName>
</protein>
<keyword evidence="3" id="KW-1185">Reference proteome</keyword>
<sequence>MAAVTVLTRRFWPAGTWAVASGAPVLAVLTVWALGDMLRSGSSTAVLLLVFLPFLQWLLAGVVTALAAGTQALAARRRPA</sequence>
<feature type="transmembrane region" description="Helical" evidence="1">
    <location>
        <begin position="46"/>
        <end position="68"/>
    </location>
</feature>
<evidence type="ECO:0000313" key="3">
    <source>
        <dbReference type="Proteomes" id="UP001589748"/>
    </source>
</evidence>
<gene>
    <name evidence="2" type="ORF">ACFFVI_05395</name>
</gene>
<reference evidence="2 3" key="1">
    <citation type="submission" date="2024-09" db="EMBL/GenBank/DDBJ databases">
        <authorList>
            <person name="Sun Q."/>
            <person name="Mori K."/>
        </authorList>
    </citation>
    <scope>NUCLEOTIDE SEQUENCE [LARGE SCALE GENOMIC DNA]</scope>
    <source>
        <strain evidence="2 3">TISTR 1856</strain>
    </source>
</reference>
<keyword evidence="1" id="KW-0472">Membrane</keyword>
<proteinExistence type="predicted"/>
<dbReference type="RefSeq" id="WP_380138407.1">
    <property type="nucleotide sequence ID" value="NZ_JBHLUI010000009.1"/>
</dbReference>
<accession>A0ABV5LQN3</accession>